<comment type="caution">
    <text evidence="9">The sequence shown here is derived from an EMBL/GenBank/DDBJ whole genome shotgun (WGS) entry which is preliminary data.</text>
</comment>
<evidence type="ECO:0000313" key="10">
    <source>
        <dbReference type="Proteomes" id="UP000241222"/>
    </source>
</evidence>
<name>A0A2T3IY06_9GAMM</name>
<dbReference type="Gene3D" id="3.90.79.10">
    <property type="entry name" value="Nucleoside Triphosphate Pyrophosphohydrolase"/>
    <property type="match status" value="1"/>
</dbReference>
<evidence type="ECO:0000256" key="4">
    <source>
        <dbReference type="ARBA" id="ARBA00016377"/>
    </source>
</evidence>
<keyword evidence="5" id="KW-0378">Hydrolase</keyword>
<gene>
    <name evidence="9" type="ORF">C9I99_14660</name>
</gene>
<evidence type="ECO:0000313" key="9">
    <source>
        <dbReference type="EMBL" id="PSU33416.1"/>
    </source>
</evidence>
<evidence type="ECO:0000259" key="8">
    <source>
        <dbReference type="PROSITE" id="PS51462"/>
    </source>
</evidence>
<evidence type="ECO:0000256" key="3">
    <source>
        <dbReference type="ARBA" id="ARBA00007275"/>
    </source>
</evidence>
<feature type="domain" description="Nudix hydrolase" evidence="8">
    <location>
        <begin position="27"/>
        <end position="161"/>
    </location>
</feature>
<dbReference type="InterPro" id="IPR015797">
    <property type="entry name" value="NUDIX_hydrolase-like_dom_sf"/>
</dbReference>
<dbReference type="CDD" id="cd03424">
    <property type="entry name" value="NUDIX_ADPRase_Nudt5_UGPPase_Nudt14"/>
    <property type="match status" value="1"/>
</dbReference>
<protein>
    <recommendedName>
        <fullName evidence="4">GDP-mannose pyrophosphatase</fullName>
    </recommendedName>
    <alternativeName>
        <fullName evidence="6">GDP-mannose hydrolase</fullName>
    </alternativeName>
    <alternativeName>
        <fullName evidence="7">GDPMK</fullName>
    </alternativeName>
</protein>
<dbReference type="AlphaFoldDB" id="A0A2T3IY06"/>
<dbReference type="InterPro" id="IPR020084">
    <property type="entry name" value="NUDIX_hydrolase_CS"/>
</dbReference>
<dbReference type="SUPFAM" id="SSF55811">
    <property type="entry name" value="Nudix"/>
    <property type="match status" value="1"/>
</dbReference>
<dbReference type="InterPro" id="IPR000086">
    <property type="entry name" value="NUDIX_hydrolase_dom"/>
</dbReference>
<dbReference type="Pfam" id="PF00293">
    <property type="entry name" value="NUDIX"/>
    <property type="match status" value="1"/>
</dbReference>
<dbReference type="PROSITE" id="PS51462">
    <property type="entry name" value="NUDIX"/>
    <property type="match status" value="1"/>
</dbReference>
<comment type="catalytic activity">
    <reaction evidence="1">
        <text>GDP-alpha-D-mannose + H2O = alpha-D-mannose 1-phosphate + GMP + 2 H(+)</text>
        <dbReference type="Rhea" id="RHEA:27978"/>
        <dbReference type="ChEBI" id="CHEBI:15377"/>
        <dbReference type="ChEBI" id="CHEBI:15378"/>
        <dbReference type="ChEBI" id="CHEBI:57527"/>
        <dbReference type="ChEBI" id="CHEBI:58115"/>
        <dbReference type="ChEBI" id="CHEBI:58409"/>
    </reaction>
</comment>
<organism evidence="9 10">
    <name type="scientific">Photobacterium lutimaris</name>
    <dbReference type="NCBI Taxonomy" id="388278"/>
    <lineage>
        <taxon>Bacteria</taxon>
        <taxon>Pseudomonadati</taxon>
        <taxon>Pseudomonadota</taxon>
        <taxon>Gammaproteobacteria</taxon>
        <taxon>Vibrionales</taxon>
        <taxon>Vibrionaceae</taxon>
        <taxon>Photobacterium</taxon>
    </lineage>
</organism>
<evidence type="ECO:0000256" key="6">
    <source>
        <dbReference type="ARBA" id="ARBA00032162"/>
    </source>
</evidence>
<reference evidence="9 10" key="1">
    <citation type="submission" date="2018-03" db="EMBL/GenBank/DDBJ databases">
        <title>Whole genome sequencing of Histamine producing bacteria.</title>
        <authorList>
            <person name="Butler K."/>
        </authorList>
    </citation>
    <scope>NUCLEOTIDE SEQUENCE [LARGE SCALE GENOMIC DNA]</scope>
    <source>
        <strain evidence="9 10">JCM 13586</strain>
    </source>
</reference>
<accession>A0A2T3IY06</accession>
<comment type="cofactor">
    <cofactor evidence="2">
        <name>Mg(2+)</name>
        <dbReference type="ChEBI" id="CHEBI:18420"/>
    </cofactor>
</comment>
<evidence type="ECO:0000256" key="5">
    <source>
        <dbReference type="ARBA" id="ARBA00022801"/>
    </source>
</evidence>
<dbReference type="PANTHER" id="PTHR11839">
    <property type="entry name" value="UDP/ADP-SUGAR PYROPHOSPHATASE"/>
    <property type="match status" value="1"/>
</dbReference>
<dbReference type="PANTHER" id="PTHR11839:SF18">
    <property type="entry name" value="NUDIX HYDROLASE DOMAIN-CONTAINING PROTEIN"/>
    <property type="match status" value="1"/>
</dbReference>
<evidence type="ECO:0000256" key="2">
    <source>
        <dbReference type="ARBA" id="ARBA00001946"/>
    </source>
</evidence>
<dbReference type="Proteomes" id="UP000241222">
    <property type="component" value="Unassembled WGS sequence"/>
</dbReference>
<proteinExistence type="inferred from homology"/>
<dbReference type="GO" id="GO:0019693">
    <property type="term" value="P:ribose phosphate metabolic process"/>
    <property type="evidence" value="ECO:0007669"/>
    <property type="project" value="TreeGrafter"/>
</dbReference>
<dbReference type="GO" id="GO:0006753">
    <property type="term" value="P:nucleoside phosphate metabolic process"/>
    <property type="evidence" value="ECO:0007669"/>
    <property type="project" value="TreeGrafter"/>
</dbReference>
<sequence>MEVKTVYENPWFKVTKNGLFHYIEENGSDNGAVIVIIEGESFVFVKVNRPAHSDELIEFPRGYANHDESSKECALRELLEETGYVIERGSIEKLGVVKPNTAILASTINVFLAHVSKEEQVQEHDSEVIEIIRIPISEMKQKILSGLVVDGISLSALALFWCKYP</sequence>
<dbReference type="PROSITE" id="PS00893">
    <property type="entry name" value="NUDIX_BOX"/>
    <property type="match status" value="1"/>
</dbReference>
<dbReference type="EMBL" id="PYMH01000006">
    <property type="protein sequence ID" value="PSU33416.1"/>
    <property type="molecule type" value="Genomic_DNA"/>
</dbReference>
<dbReference type="GO" id="GO:0005829">
    <property type="term" value="C:cytosol"/>
    <property type="evidence" value="ECO:0007669"/>
    <property type="project" value="TreeGrafter"/>
</dbReference>
<keyword evidence="10" id="KW-1185">Reference proteome</keyword>
<evidence type="ECO:0000256" key="7">
    <source>
        <dbReference type="ARBA" id="ARBA00032272"/>
    </source>
</evidence>
<dbReference type="GO" id="GO:0016787">
    <property type="term" value="F:hydrolase activity"/>
    <property type="evidence" value="ECO:0007669"/>
    <property type="project" value="UniProtKB-KW"/>
</dbReference>
<evidence type="ECO:0000256" key="1">
    <source>
        <dbReference type="ARBA" id="ARBA00000847"/>
    </source>
</evidence>
<comment type="similarity">
    <text evidence="3">Belongs to the Nudix hydrolase family. NudK subfamily.</text>
</comment>
<dbReference type="OrthoDB" id="177518at2"/>